<name>A0A3N2AT39_9MICO</name>
<dbReference type="GO" id="GO:0004386">
    <property type="term" value="F:helicase activity"/>
    <property type="evidence" value="ECO:0007669"/>
    <property type="project" value="UniProtKB-KW"/>
</dbReference>
<evidence type="ECO:0000259" key="1">
    <source>
        <dbReference type="Pfam" id="PF13625"/>
    </source>
</evidence>
<dbReference type="Pfam" id="PF13625">
    <property type="entry name" value="Helicase_C_3"/>
    <property type="match status" value="1"/>
</dbReference>
<keyword evidence="3" id="KW-1185">Reference proteome</keyword>
<accession>A0A3N2AT39</accession>
<reference evidence="2 3" key="1">
    <citation type="submission" date="2018-11" db="EMBL/GenBank/DDBJ databases">
        <title>Sequencing the genomes of 1000 actinobacteria strains.</title>
        <authorList>
            <person name="Klenk H.-P."/>
        </authorList>
    </citation>
    <scope>NUCLEOTIDE SEQUENCE [LARGE SCALE GENOMIC DNA]</scope>
    <source>
        <strain evidence="2 3">DSM 9580</strain>
    </source>
</reference>
<keyword evidence="2" id="KW-0067">ATP-binding</keyword>
<dbReference type="EMBL" id="RKHJ01000001">
    <property type="protein sequence ID" value="ROR66207.1"/>
    <property type="molecule type" value="Genomic_DNA"/>
</dbReference>
<organism evidence="2 3">
    <name type="scientific">Agrococcus jenensis</name>
    <dbReference type="NCBI Taxonomy" id="46353"/>
    <lineage>
        <taxon>Bacteria</taxon>
        <taxon>Bacillati</taxon>
        <taxon>Actinomycetota</taxon>
        <taxon>Actinomycetes</taxon>
        <taxon>Micrococcales</taxon>
        <taxon>Microbacteriaceae</taxon>
        <taxon>Agrococcus</taxon>
    </lineage>
</organism>
<dbReference type="Proteomes" id="UP000275456">
    <property type="component" value="Unassembled WGS sequence"/>
</dbReference>
<keyword evidence="2" id="KW-0347">Helicase</keyword>
<keyword evidence="2" id="KW-0378">Hydrolase</keyword>
<evidence type="ECO:0000313" key="3">
    <source>
        <dbReference type="Proteomes" id="UP000275456"/>
    </source>
</evidence>
<dbReference type="AlphaFoldDB" id="A0A3N2AT39"/>
<keyword evidence="2" id="KW-0547">Nucleotide-binding</keyword>
<evidence type="ECO:0000313" key="2">
    <source>
        <dbReference type="EMBL" id="ROR66207.1"/>
    </source>
</evidence>
<sequence length="566" mass="59759">MDVVELAARIQAMPDDALDRLVVERQAPPQLGSTFDLAEHLLTDASIGQALRWRSADELVALAAGASTPRLDALLLGVDGVAIPQVRVIAAAAEAVPSVPAEAAVESAIAPQMAIDEAIKVSELVHRIADAPITLRSRAQLPAATARALAAAIDAEPGQLEERLEPAVLAGLVDRHDGRLRATVDADAWLAAPVPDRWFALASAWLAATPDAAAVAAWSRAQFPLADAAVLAERERQHRQAERLGLAHRGALTTLAADLQRDLDAARSDAAQPDGTGEPGGTARAALAAHVPPATASVYLQPDLSAVAPGPLEAAVETRLRRIAALERAGIASQWRVTAQSVATGLAAGETADGLLAFLGDVSLTGLPQPVAYLVRDTAARFGALRVRAVDPLAEGGARAQARSDDEQLIRTIAVDRALASAGPVQAGPHRITFRTSAEEALQALLEERYPAVLEDDAGELVVRVPERAPRRERERNRLVARLRDAGFEVGEHERAWLERQLQAAVRERMPVRLTVITSGDPADIELVPLAVANGRLRARDAGRDVERTLPLSAITKVAGLGASQH</sequence>
<gene>
    <name evidence="2" type="ORF">EDD26_1587</name>
</gene>
<feature type="domain" description="Helicase XPB/Ssl2 N-terminal" evidence="1">
    <location>
        <begin position="299"/>
        <end position="423"/>
    </location>
</feature>
<comment type="caution">
    <text evidence="2">The sequence shown here is derived from an EMBL/GenBank/DDBJ whole genome shotgun (WGS) entry which is preliminary data.</text>
</comment>
<dbReference type="InterPro" id="IPR032830">
    <property type="entry name" value="XPB/Ssl2_N"/>
</dbReference>
<dbReference type="RefSeq" id="WP_123697215.1">
    <property type="nucleotide sequence ID" value="NZ_RKHJ01000001.1"/>
</dbReference>
<proteinExistence type="predicted"/>
<dbReference type="OrthoDB" id="3415124at2"/>
<protein>
    <submittedName>
        <fullName evidence="2">XPB/Ssl2-like helicase family protein</fullName>
    </submittedName>
</protein>